<reference evidence="4 5" key="1">
    <citation type="submission" date="2024-02" db="EMBL/GenBank/DDBJ databases">
        <authorList>
            <person name="Daric V."/>
            <person name="Darras S."/>
        </authorList>
    </citation>
    <scope>NUCLEOTIDE SEQUENCE [LARGE SCALE GENOMIC DNA]</scope>
</reference>
<dbReference type="CDD" id="cd11660">
    <property type="entry name" value="SANT_TRF"/>
    <property type="match status" value="3"/>
</dbReference>
<dbReference type="InterPro" id="IPR036507">
    <property type="entry name" value="Telomere_rpt-bd_fac_dimer_sf"/>
</dbReference>
<dbReference type="Gene3D" id="1.10.246.220">
    <property type="match status" value="1"/>
</dbReference>
<accession>A0ABP0GPC4</accession>
<dbReference type="PROSITE" id="PS50090">
    <property type="entry name" value="MYB_LIKE"/>
    <property type="match status" value="3"/>
</dbReference>
<dbReference type="EMBL" id="CAWYQH010000130">
    <property type="protein sequence ID" value="CAK8692489.1"/>
    <property type="molecule type" value="Genomic_DNA"/>
</dbReference>
<feature type="compositionally biased region" description="Polar residues" evidence="1">
    <location>
        <begin position="367"/>
        <end position="378"/>
    </location>
</feature>
<keyword evidence="5" id="KW-1185">Reference proteome</keyword>
<feature type="domain" description="Myb-like" evidence="2">
    <location>
        <begin position="911"/>
        <end position="957"/>
    </location>
</feature>
<feature type="domain" description="HTH myb-type" evidence="3">
    <location>
        <begin position="767"/>
        <end position="825"/>
    </location>
</feature>
<feature type="domain" description="Myb-like" evidence="2">
    <location>
        <begin position="767"/>
        <end position="821"/>
    </location>
</feature>
<evidence type="ECO:0000256" key="1">
    <source>
        <dbReference type="SAM" id="MobiDB-lite"/>
    </source>
</evidence>
<dbReference type="InterPro" id="IPR001005">
    <property type="entry name" value="SANT/Myb"/>
</dbReference>
<evidence type="ECO:0000313" key="5">
    <source>
        <dbReference type="Proteomes" id="UP001642483"/>
    </source>
</evidence>
<evidence type="ECO:0000313" key="4">
    <source>
        <dbReference type="EMBL" id="CAK8692489.1"/>
    </source>
</evidence>
<dbReference type="Gene3D" id="1.25.40.210">
    <property type="entry name" value="Telomere repeat-binding factor, dimerisation domain"/>
    <property type="match status" value="1"/>
</dbReference>
<dbReference type="Proteomes" id="UP001642483">
    <property type="component" value="Unassembled WGS sequence"/>
</dbReference>
<protein>
    <submittedName>
        <fullName evidence="4">Uncharacterized protein</fullName>
    </submittedName>
</protein>
<dbReference type="PROSITE" id="PS51294">
    <property type="entry name" value="HTH_MYB"/>
    <property type="match status" value="2"/>
</dbReference>
<feature type="domain" description="Myb-like" evidence="2">
    <location>
        <begin position="498"/>
        <end position="552"/>
    </location>
</feature>
<dbReference type="SUPFAM" id="SSF63600">
    <property type="entry name" value="Telomeric repeat binding factor (TRF) dimerisation domain"/>
    <property type="match status" value="1"/>
</dbReference>
<feature type="compositionally biased region" description="Polar residues" evidence="1">
    <location>
        <begin position="323"/>
        <end position="343"/>
    </location>
</feature>
<dbReference type="SMART" id="SM00717">
    <property type="entry name" value="SANT"/>
    <property type="match status" value="3"/>
</dbReference>
<feature type="compositionally biased region" description="Low complexity" evidence="1">
    <location>
        <begin position="379"/>
        <end position="390"/>
    </location>
</feature>
<evidence type="ECO:0000259" key="3">
    <source>
        <dbReference type="PROSITE" id="PS51294"/>
    </source>
</evidence>
<dbReference type="InterPro" id="IPR030657">
    <property type="entry name" value="TERF2"/>
</dbReference>
<feature type="region of interest" description="Disordered" evidence="1">
    <location>
        <begin position="629"/>
        <end position="654"/>
    </location>
</feature>
<feature type="compositionally biased region" description="Polar residues" evidence="1">
    <location>
        <begin position="688"/>
        <end position="705"/>
    </location>
</feature>
<comment type="caution">
    <text evidence="4">The sequence shown here is derived from an EMBL/GenBank/DDBJ whole genome shotgun (WGS) entry which is preliminary data.</text>
</comment>
<feature type="region of interest" description="Disordered" evidence="1">
    <location>
        <begin position="688"/>
        <end position="725"/>
    </location>
</feature>
<feature type="compositionally biased region" description="Basic and acidic residues" evidence="1">
    <location>
        <begin position="344"/>
        <end position="361"/>
    </location>
</feature>
<dbReference type="InterPro" id="IPR017930">
    <property type="entry name" value="Myb_dom"/>
</dbReference>
<dbReference type="PANTHER" id="PTHR46833:SF1">
    <property type="entry name" value="TELOMERIC REPEAT-BINDING FACTOR 2"/>
    <property type="match status" value="1"/>
</dbReference>
<sequence>MSNPVPKWIADSMCHTSLSYICKTHSRELDDLFACLVDAVNSLCVEENIMKQVEEFLQSIYNSEEVNLENDNFDVNLNKRVLLTCLGLRVATGNEIDFTFADDNNGCPLEGALKMITKLESLFENSADIFYQMRLDTFKQLFLFKLKTDGVASAYSFLSQAKGKIHNKVMETCEALAQTTSDNIEPYSTYVLRMFELLGKLNELLSPPFLDRMEHRICSKKPTAFFEVHPEMAVHVNNLCKNANRLTKSRLKNLYKHVSVVSSDVPAGGSPGSADVSGNVNACNFSAPEYSYTDANVTENGTVVCRSPLKNVIEIELNCTDLSSEPSGQVSSVYSTSLQNTSKDTVESRSDKDYLNKKPVEDDMENTTDNNLSTLIDTNNSRSNQQNPSSMESMQTELQGVSNISQNLEEIASAFPKTIENDASSTEVSNQDENPVELLAEVNELTKTQAKEAVGENMQATNQPKDSDSASYAPVIESDKNASLESEQSPKPHLMQYFPKDDDDYWTDEEDAYVILGVQEFGLKSWVKIANLFPFAENKLATSLKFRWKKLVATGLVVVDANITLTGFNERYKNCLQVAINQYEENNILSSNIQNLIDEESLKETDSENRLSENNFDLYLPLKRTESGDSDLAKCNVPDEGKVSENAEDVDSGDEDFQFSIAESDSDTDNSDNDIQCTKSVNETNLPSVKSVSKAKQGNVSTSSNDIEKLSDNCSTPVKKHSSATKVKTPMLSPVVVIADKIGEDMKNINSPIVSESSSVPILNPSTPTAKRRKWSEEADGYIICGVDNIGLSKWAMIQKAFPFDAYVTGIRIKDRWRSLLKLGLVELDDEKSISFVDKSLMPWVTKASTFLQSECSSSKDVKSPKSSSVTKPETPLKIRGSKRKKYEFKTNSKDISENNQSENKAFWRLWSPEQDAFILLGVLEFGLGSWAKIGNEFSFSIETYHTTIKDRWRVMLKHELVKLDGSMVIDFDEVYVQPLAHAIKQYEKEYSLSKSTREFLMGKDVEVSDNATSPTTSRSRKRHKTHHRVLFLETCSDEDNV</sequence>
<evidence type="ECO:0000259" key="2">
    <source>
        <dbReference type="PROSITE" id="PS50090"/>
    </source>
</evidence>
<dbReference type="Gene3D" id="1.10.10.60">
    <property type="entry name" value="Homeodomain-like"/>
    <property type="match status" value="2"/>
</dbReference>
<feature type="region of interest" description="Disordered" evidence="1">
    <location>
        <begin position="323"/>
        <end position="395"/>
    </location>
</feature>
<feature type="domain" description="HTH myb-type" evidence="3">
    <location>
        <begin position="506"/>
        <end position="556"/>
    </location>
</feature>
<dbReference type="PANTHER" id="PTHR46833">
    <property type="entry name" value="TELOMERIC REPEAT-BINDING FACTOR 2 TERF2"/>
    <property type="match status" value="1"/>
</dbReference>
<gene>
    <name evidence="4" type="ORF">CVLEPA_LOCUS25753</name>
</gene>
<dbReference type="InterPro" id="IPR009057">
    <property type="entry name" value="Homeodomain-like_sf"/>
</dbReference>
<dbReference type="SUPFAM" id="SSF46689">
    <property type="entry name" value="Homeodomain-like"/>
    <property type="match status" value="3"/>
</dbReference>
<dbReference type="Pfam" id="PF00249">
    <property type="entry name" value="Myb_DNA-binding"/>
    <property type="match status" value="1"/>
</dbReference>
<proteinExistence type="predicted"/>
<organism evidence="4 5">
    <name type="scientific">Clavelina lepadiformis</name>
    <name type="common">Light-bulb sea squirt</name>
    <name type="synonym">Ascidia lepadiformis</name>
    <dbReference type="NCBI Taxonomy" id="159417"/>
    <lineage>
        <taxon>Eukaryota</taxon>
        <taxon>Metazoa</taxon>
        <taxon>Chordata</taxon>
        <taxon>Tunicata</taxon>
        <taxon>Ascidiacea</taxon>
        <taxon>Aplousobranchia</taxon>
        <taxon>Clavelinidae</taxon>
        <taxon>Clavelina</taxon>
    </lineage>
</organism>
<name>A0ABP0GPC4_CLALP</name>